<keyword evidence="2" id="KW-1185">Reference proteome</keyword>
<dbReference type="EMBL" id="QRHA01000016">
    <property type="protein sequence ID" value="RDV23994.1"/>
    <property type="molecule type" value="Genomic_DNA"/>
</dbReference>
<name>A0A3D8M388_9ALTE</name>
<sequence length="736" mass="84339">MDNNPLLSAEEEAAREYAATQKVTRIALKDNIEDFHVIDERGEVKASFLLNNVDCPWKHIIFRALKATYNEIFIHETTAESNKDVFLAHAQEFWVFVRHYPTSKSALRVKIIKNYEAYKIGAYKLKPISTGMNVIKRFINIALSVSDFNKALTSVERDFLYAITEVKATPSYHDIRPINLNTWFTQHAWLRTDEYGIGHADYTSLSIPKRLMSSFTVTTVTALELIQDAKVALLAFFEKANITSKDMPVMKDKGEFETANLFNTHKKECSQQLIDTILKNKDTAKEIPNIDNALKLFFHSNCNERHIKQCAEEFGSTPPLASLITDHPIFHFSFIVKLVKHAEKRERKCDAIPVCRAEEIFFCWLMAVLSVQTTNICGRNGLKLSDFRFARKADGRITHISCNYFKTRAGRTHRTSTLTTNRYMGKVALRYIRDVTGLVDDDTMLVNKPYGNPVFSKTGDVSKAINVFAIDTLRHELERQLTKYQTSNIFYDAICALLKNGVRKLDVNRQKLEDAEIETEVTGTFFGLSMIKTSAVYSRSASFNPDALLNFNSHSNETERQSYLTKNNVEWLNNCGRVTRSVITDLLVNVFRPSLEKQVKFNTEFAKALDFINNKKDESLALQVFVPEDDGKANNTNEIGVVDRDSGFGESDKIYVEDSKWTVMKMLHYKHQVKEKHKRLWEQSSTYLFSTALPTLEWIEEILKGEFFSHENIEQGESLFEQYGKELPPLFTANTG</sequence>
<organism evidence="1 2">
    <name type="scientific">Alteromonas aestuariivivens</name>
    <dbReference type="NCBI Taxonomy" id="1938339"/>
    <lineage>
        <taxon>Bacteria</taxon>
        <taxon>Pseudomonadati</taxon>
        <taxon>Pseudomonadota</taxon>
        <taxon>Gammaproteobacteria</taxon>
        <taxon>Alteromonadales</taxon>
        <taxon>Alteromonadaceae</taxon>
        <taxon>Alteromonas/Salinimonas group</taxon>
        <taxon>Alteromonas</taxon>
    </lineage>
</organism>
<reference evidence="2" key="1">
    <citation type="submission" date="2018-08" db="EMBL/GenBank/DDBJ databases">
        <authorList>
            <person name="Zhang J."/>
            <person name="Du Z.-J."/>
        </authorList>
    </citation>
    <scope>NUCLEOTIDE SEQUENCE [LARGE SCALE GENOMIC DNA]</scope>
    <source>
        <strain evidence="2">KCTC 52655</strain>
    </source>
</reference>
<evidence type="ECO:0000313" key="1">
    <source>
        <dbReference type="EMBL" id="RDV23994.1"/>
    </source>
</evidence>
<evidence type="ECO:0000313" key="2">
    <source>
        <dbReference type="Proteomes" id="UP000256561"/>
    </source>
</evidence>
<dbReference type="Proteomes" id="UP000256561">
    <property type="component" value="Unassembled WGS sequence"/>
</dbReference>
<dbReference type="AlphaFoldDB" id="A0A3D8M388"/>
<protein>
    <submittedName>
        <fullName evidence="1">Uncharacterized protein</fullName>
    </submittedName>
</protein>
<accession>A0A3D8M388</accession>
<comment type="caution">
    <text evidence="1">The sequence shown here is derived from an EMBL/GenBank/DDBJ whole genome shotgun (WGS) entry which is preliminary data.</text>
</comment>
<proteinExistence type="predicted"/>
<dbReference type="RefSeq" id="WP_115594469.1">
    <property type="nucleotide sequence ID" value="NZ_QRHA01000016.1"/>
</dbReference>
<dbReference type="OrthoDB" id="5841347at2"/>
<gene>
    <name evidence="1" type="ORF">DXV75_16165</name>
</gene>